<dbReference type="PROSITE" id="PS50103">
    <property type="entry name" value="ZF_C3H1"/>
    <property type="match status" value="4"/>
</dbReference>
<evidence type="ECO:0000256" key="1">
    <source>
        <dbReference type="ARBA" id="ARBA00022723"/>
    </source>
</evidence>
<accession>A0AAV2TC62</accession>
<feature type="region of interest" description="Disordered" evidence="5">
    <location>
        <begin position="397"/>
        <end position="437"/>
    </location>
</feature>
<dbReference type="PANTHER" id="PTHR46156:SF1">
    <property type="entry name" value="ZINC FINGER CCCH DOMAIN-CONTAINING PROTEIN 3"/>
    <property type="match status" value="1"/>
</dbReference>
<feature type="zinc finger region" description="C3H1-type" evidence="4">
    <location>
        <begin position="332"/>
        <end position="358"/>
    </location>
</feature>
<feature type="compositionally biased region" description="Polar residues" evidence="5">
    <location>
        <begin position="397"/>
        <end position="411"/>
    </location>
</feature>
<dbReference type="Proteomes" id="UP001497525">
    <property type="component" value="Unassembled WGS sequence"/>
</dbReference>
<evidence type="ECO:0000313" key="7">
    <source>
        <dbReference type="EMBL" id="CAL5133847.1"/>
    </source>
</evidence>
<sequence length="464" mass="52183">MNDHLQTATFYFQLVLDHVLDLMSFSHSRYKWTADKPSEPYCQNKFKYVKKIAPQHAARQNSPKVHSLDFKNVPSGSCPSKSSYSVRSNISLPTDRTAIKSSASKYKYFKNISNVLHASETAQSNVKTVSTAPSVTSHAIITNAVAHVSDCTLVDSRNKVTTNNTNSVRLSAYRTPYKYIEWRTNAKRGSHALSLSRFSKNKLNSPQRQPKLRQQGGPSNRYKYVRGTGLGAGAGQIQRKKIIRRHSVQGVQVPSCSTADKQCRQNLQRTINRLKYKRRPMCLFFIRTGKCKTGPACHYVHDPNYIRICPRYLNQCCPLGDSSCPLAHVLDPCRIPQCEFYDSTGCTRDHCPYLHISHQRSTPVCKDFVHGRCPRGRSCSKRHVWAKAANFHRKYSVTSTNSAKQKQSNHAQAEVKTPFIASGDPVEPPPVADKMALPPLGSLRDVYPAPEFIPLMDGEEDSIP</sequence>
<feature type="domain" description="C3H1-type" evidence="6">
    <location>
        <begin position="276"/>
        <end position="304"/>
    </location>
</feature>
<evidence type="ECO:0000256" key="5">
    <source>
        <dbReference type="SAM" id="MobiDB-lite"/>
    </source>
</evidence>
<proteinExistence type="predicted"/>
<dbReference type="GO" id="GO:0008270">
    <property type="term" value="F:zinc ion binding"/>
    <property type="evidence" value="ECO:0007669"/>
    <property type="project" value="UniProtKB-KW"/>
</dbReference>
<feature type="zinc finger region" description="C3H1-type" evidence="4">
    <location>
        <begin position="276"/>
        <end position="304"/>
    </location>
</feature>
<dbReference type="InterPro" id="IPR036855">
    <property type="entry name" value="Znf_CCCH_sf"/>
</dbReference>
<reference evidence="7" key="1">
    <citation type="submission" date="2024-06" db="EMBL/GenBank/DDBJ databases">
        <authorList>
            <person name="Liu X."/>
            <person name="Lenzi L."/>
            <person name="Haldenby T S."/>
            <person name="Uol C."/>
        </authorList>
    </citation>
    <scope>NUCLEOTIDE SEQUENCE</scope>
</reference>
<dbReference type="AlphaFoldDB" id="A0AAV2TC62"/>
<dbReference type="SUPFAM" id="SSF90229">
    <property type="entry name" value="CCCH zinc finger"/>
    <property type="match status" value="1"/>
</dbReference>
<keyword evidence="2 4" id="KW-0863">Zinc-finger</keyword>
<keyword evidence="1 4" id="KW-0479">Metal-binding</keyword>
<gene>
    <name evidence="7" type="ORF">CDAUBV1_LOCUS7076</name>
</gene>
<feature type="region of interest" description="Disordered" evidence="5">
    <location>
        <begin position="198"/>
        <end position="221"/>
    </location>
</feature>
<feature type="domain" description="C3H1-type" evidence="6">
    <location>
        <begin position="359"/>
        <end position="386"/>
    </location>
</feature>
<evidence type="ECO:0000256" key="2">
    <source>
        <dbReference type="ARBA" id="ARBA00022771"/>
    </source>
</evidence>
<dbReference type="InterPro" id="IPR000571">
    <property type="entry name" value="Znf_CCCH"/>
</dbReference>
<comment type="caution">
    <text evidence="7">The sequence shown here is derived from an EMBL/GenBank/DDBJ whole genome shotgun (WGS) entry which is preliminary data.</text>
</comment>
<feature type="compositionally biased region" description="Polar residues" evidence="5">
    <location>
        <begin position="198"/>
        <end position="208"/>
    </location>
</feature>
<dbReference type="GO" id="GO:0005634">
    <property type="term" value="C:nucleus"/>
    <property type="evidence" value="ECO:0007669"/>
    <property type="project" value="TreeGrafter"/>
</dbReference>
<name>A0AAV2TC62_CALDB</name>
<feature type="domain" description="C3H1-type" evidence="6">
    <location>
        <begin position="308"/>
        <end position="331"/>
    </location>
</feature>
<evidence type="ECO:0000313" key="8">
    <source>
        <dbReference type="Proteomes" id="UP001497525"/>
    </source>
</evidence>
<feature type="zinc finger region" description="C3H1-type" evidence="4">
    <location>
        <begin position="359"/>
        <end position="386"/>
    </location>
</feature>
<organism evidence="7 8">
    <name type="scientific">Calicophoron daubneyi</name>
    <name type="common">Rumen fluke</name>
    <name type="synonym">Paramphistomum daubneyi</name>
    <dbReference type="NCBI Taxonomy" id="300641"/>
    <lineage>
        <taxon>Eukaryota</taxon>
        <taxon>Metazoa</taxon>
        <taxon>Spiralia</taxon>
        <taxon>Lophotrochozoa</taxon>
        <taxon>Platyhelminthes</taxon>
        <taxon>Trematoda</taxon>
        <taxon>Digenea</taxon>
        <taxon>Plagiorchiida</taxon>
        <taxon>Pronocephalata</taxon>
        <taxon>Paramphistomoidea</taxon>
        <taxon>Paramphistomidae</taxon>
        <taxon>Calicophoron</taxon>
    </lineage>
</organism>
<evidence type="ECO:0000256" key="4">
    <source>
        <dbReference type="PROSITE-ProRule" id="PRU00723"/>
    </source>
</evidence>
<dbReference type="SMART" id="SM00356">
    <property type="entry name" value="ZnF_C3H1"/>
    <property type="match status" value="4"/>
</dbReference>
<evidence type="ECO:0000259" key="6">
    <source>
        <dbReference type="PROSITE" id="PS50103"/>
    </source>
</evidence>
<dbReference type="PANTHER" id="PTHR46156">
    <property type="entry name" value="CCCH ZINGC FINGER"/>
    <property type="match status" value="1"/>
</dbReference>
<dbReference type="Gene3D" id="4.10.1000.10">
    <property type="entry name" value="Zinc finger, CCCH-type"/>
    <property type="match status" value="1"/>
</dbReference>
<feature type="zinc finger region" description="C3H1-type" evidence="4">
    <location>
        <begin position="308"/>
        <end position="331"/>
    </location>
</feature>
<protein>
    <recommendedName>
        <fullName evidence="6">C3H1-type domain-containing protein</fullName>
    </recommendedName>
</protein>
<keyword evidence="3 4" id="KW-0862">Zinc</keyword>
<dbReference type="EMBL" id="CAXLJL010000157">
    <property type="protein sequence ID" value="CAL5133847.1"/>
    <property type="molecule type" value="Genomic_DNA"/>
</dbReference>
<feature type="domain" description="C3H1-type" evidence="6">
    <location>
        <begin position="332"/>
        <end position="358"/>
    </location>
</feature>
<evidence type="ECO:0000256" key="3">
    <source>
        <dbReference type="ARBA" id="ARBA00022833"/>
    </source>
</evidence>